<organism evidence="3 4">
    <name type="scientific">Butyrivibrio phage Arawn</name>
    <dbReference type="NCBI Taxonomy" id="2724180"/>
    <lineage>
        <taxon>Viruses</taxon>
        <taxon>Duplodnaviria</taxon>
        <taxon>Heunggongvirae</taxon>
        <taxon>Uroviricota</taxon>
        <taxon>Caudoviricetes</taxon>
        <taxon>Arawnvirus</taxon>
        <taxon>Arawnvirus arawn</taxon>
    </lineage>
</organism>
<evidence type="ECO:0000259" key="2">
    <source>
        <dbReference type="Pfam" id="PF22768"/>
    </source>
</evidence>
<dbReference type="GeneID" id="55626595"/>
<evidence type="ECO:0000259" key="1">
    <source>
        <dbReference type="Pfam" id="PF05709"/>
    </source>
</evidence>
<dbReference type="RefSeq" id="YP_009855854.1">
    <property type="nucleotide sequence ID" value="NC_048848.1"/>
</dbReference>
<accession>A0A6B9ST90</accession>
<reference evidence="3 4" key="1">
    <citation type="submission" date="2019-12" db="EMBL/GenBank/DDBJ databases">
        <title>The Isolation and Genome Sequencing of Six Novel Lytic Bacteriophages from the Rumen Active Against Butyrivibrio fibrisolvens.</title>
        <authorList>
            <person name="Friedersdorff J.C.A."/>
            <person name="Kingston-Smith A.H."/>
            <person name="Pachebat J.A."/>
            <person name="Rooke D."/>
            <person name="Creevey C.J."/>
        </authorList>
    </citation>
    <scope>NUCLEOTIDE SEQUENCE [LARGE SCALE GENOMIC DNA]</scope>
</reference>
<sequence length="297" mass="33324">MAKFINYERLIYENENGGAIEFSVGSDFYVNVSKDVNGIADIRNTLYTSSSMGQHGETFISQKINSRDIDIAGVINRKDKDNMLTLRRAMQKILNPELKATLTYIYGDFVKVIDVKVDNAPVFKRGAVLEQFTVQFTCPSPFWRDQQETKKDIASWIGSFYFPLEIPINEGIQFGYREPSVIVDVYNEGDVDTGMRVAFKAIGTVVNPLLLNINTGEFIQVNQTLAAGDTVIVNTEYGSKGATLTRGGVDSDYFRYIDVDSTFMQLKIGDNVFRYNAASGLDQLEVSIYYSPKYLGV</sequence>
<dbReference type="Gene3D" id="2.60.120.860">
    <property type="match status" value="1"/>
</dbReference>
<dbReference type="Pfam" id="PF05709">
    <property type="entry name" value="Sipho_tail"/>
    <property type="match status" value="1"/>
</dbReference>
<evidence type="ECO:0000313" key="3">
    <source>
        <dbReference type="EMBL" id="QHJ73556.1"/>
    </source>
</evidence>
<dbReference type="InterPro" id="IPR054738">
    <property type="entry name" value="Siphovirus-type_tail_C"/>
</dbReference>
<dbReference type="Proteomes" id="UP000464519">
    <property type="component" value="Segment"/>
</dbReference>
<keyword evidence="4" id="KW-1185">Reference proteome</keyword>
<protein>
    <submittedName>
        <fullName evidence="3">Tail protein</fullName>
    </submittedName>
</protein>
<feature type="domain" description="Siphovirus-type tail component C-terminal" evidence="2">
    <location>
        <begin position="188"/>
        <end position="294"/>
    </location>
</feature>
<dbReference type="Gene3D" id="2.40.30.200">
    <property type="match status" value="1"/>
</dbReference>
<proteinExistence type="predicted"/>
<feature type="domain" description="Siphovirus-type tail component RIFT-related" evidence="1">
    <location>
        <begin position="34"/>
        <end position="138"/>
    </location>
</feature>
<evidence type="ECO:0000313" key="4">
    <source>
        <dbReference type="Proteomes" id="UP000464519"/>
    </source>
</evidence>
<name>A0A6B9ST90_9CAUD</name>
<dbReference type="EMBL" id="MN882550">
    <property type="protein sequence ID" value="QHJ73556.1"/>
    <property type="molecule type" value="Genomic_DNA"/>
</dbReference>
<dbReference type="InterPro" id="IPR008841">
    <property type="entry name" value="Siphovirus-type_tail_N"/>
</dbReference>
<dbReference type="Pfam" id="PF22768">
    <property type="entry name" value="SPP1_Dit"/>
    <property type="match status" value="1"/>
</dbReference>